<name>A0A4U6BSM5_9BRAD</name>
<feature type="compositionally biased region" description="Basic and acidic residues" evidence="1">
    <location>
        <begin position="1"/>
        <end position="12"/>
    </location>
</feature>
<protein>
    <submittedName>
        <fullName evidence="2">DUF3306 domain-containing protein</fullName>
    </submittedName>
</protein>
<dbReference type="OrthoDB" id="8100830at2"/>
<feature type="region of interest" description="Disordered" evidence="1">
    <location>
        <begin position="144"/>
        <end position="236"/>
    </location>
</feature>
<evidence type="ECO:0000256" key="1">
    <source>
        <dbReference type="SAM" id="MobiDB-lite"/>
    </source>
</evidence>
<comment type="caution">
    <text evidence="2">The sequence shown here is derived from an EMBL/GenBank/DDBJ whole genome shotgun (WGS) entry which is preliminary data.</text>
</comment>
<dbReference type="InterPro" id="IPR021735">
    <property type="entry name" value="DUF3306"/>
</dbReference>
<evidence type="ECO:0000313" key="3">
    <source>
        <dbReference type="Proteomes" id="UP000034832"/>
    </source>
</evidence>
<gene>
    <name evidence="2" type="ORF">YH63_020085</name>
</gene>
<feature type="compositionally biased region" description="Basic and acidic residues" evidence="1">
    <location>
        <begin position="19"/>
        <end position="31"/>
    </location>
</feature>
<evidence type="ECO:0000313" key="2">
    <source>
        <dbReference type="EMBL" id="TKT73536.1"/>
    </source>
</evidence>
<keyword evidence="3" id="KW-1185">Reference proteome</keyword>
<feature type="compositionally biased region" description="Polar residues" evidence="1">
    <location>
        <begin position="190"/>
        <end position="200"/>
    </location>
</feature>
<dbReference type="Proteomes" id="UP000034832">
    <property type="component" value="Unassembled WGS sequence"/>
</dbReference>
<dbReference type="AlphaFoldDB" id="A0A4U6BSM5"/>
<dbReference type="Pfam" id="PF11748">
    <property type="entry name" value="DUF3306"/>
    <property type="match status" value="1"/>
</dbReference>
<accession>A0A4U6BSM5</accession>
<reference evidence="2" key="1">
    <citation type="submission" date="2019-04" db="EMBL/GenBank/DDBJ databases">
        <title>Whole genome sequencing of cave bacteria.</title>
        <authorList>
            <person name="Gan H.M."/>
            <person name="Barton H."/>
            <person name="Savka M.A."/>
        </authorList>
    </citation>
    <scope>NUCLEOTIDE SEQUENCE [LARGE SCALE GENOMIC DNA]</scope>
    <source>
        <strain evidence="2">LC387</strain>
    </source>
</reference>
<feature type="region of interest" description="Disordered" evidence="1">
    <location>
        <begin position="1"/>
        <end position="60"/>
    </location>
</feature>
<dbReference type="EMBL" id="LBIA02000001">
    <property type="protein sequence ID" value="TKT73536.1"/>
    <property type="molecule type" value="Genomic_DNA"/>
</dbReference>
<sequence length="236" mass="25107">MSQDEKENDKNFLSRWSQRKREAKLPEHDSAAVEPADEAEALPAPTVASDAEEQFDLSSLPKLEEITGTTDITGFLRKGVPESLRNAALRKSWALDSAVRNYVNPALDYAYDWNTPGGVPGSSELAAGTDIAKMVLQIMGSDPVASGLQESGGGSHGDASDGASGDTDVDAPQNPEPILPLQQVRLSVPATASNPVSGDQAQAEHAQIERAEDAVFNEPSAPQQDVRRHGTAKPRV</sequence>
<dbReference type="STRING" id="211460.YH63_19855"/>
<dbReference type="RefSeq" id="WP_046830050.1">
    <property type="nucleotide sequence ID" value="NZ_LBIA02000001.1"/>
</dbReference>
<proteinExistence type="predicted"/>
<organism evidence="2 3">
    <name type="scientific">Afipia massiliensis</name>
    <dbReference type="NCBI Taxonomy" id="211460"/>
    <lineage>
        <taxon>Bacteria</taxon>
        <taxon>Pseudomonadati</taxon>
        <taxon>Pseudomonadota</taxon>
        <taxon>Alphaproteobacteria</taxon>
        <taxon>Hyphomicrobiales</taxon>
        <taxon>Nitrobacteraceae</taxon>
        <taxon>Afipia</taxon>
    </lineage>
</organism>